<reference evidence="2" key="1">
    <citation type="submission" date="2023-04" db="EMBL/GenBank/DDBJ databases">
        <title>Ambrosiozyma monospora NBRC 1965.</title>
        <authorList>
            <person name="Ichikawa N."/>
            <person name="Sato H."/>
            <person name="Tonouchi N."/>
        </authorList>
    </citation>
    <scope>NUCLEOTIDE SEQUENCE</scope>
    <source>
        <strain evidence="2">NBRC 1965</strain>
    </source>
</reference>
<accession>A0A9W6T3F4</accession>
<sequence>MVRSKSAIKKSVTFVPEALQNLQEIEEDSYQDADSTDTETETDTYPHHPQQQQQIAQSQSQSQTQTTGNNNNNSNAYDRAESPSSQPLIVPKRTQRVSNSNFIVKNLDDYQPGGPDDTVSLVSATSATSATSGTSGLNSSTSDVDSILKTPSMADDQGASRTGKFGR</sequence>
<organism evidence="2 3">
    <name type="scientific">Ambrosiozyma monospora</name>
    <name type="common">Yeast</name>
    <name type="synonym">Endomycopsis monosporus</name>
    <dbReference type="NCBI Taxonomy" id="43982"/>
    <lineage>
        <taxon>Eukaryota</taxon>
        <taxon>Fungi</taxon>
        <taxon>Dikarya</taxon>
        <taxon>Ascomycota</taxon>
        <taxon>Saccharomycotina</taxon>
        <taxon>Pichiomycetes</taxon>
        <taxon>Pichiales</taxon>
        <taxon>Pichiaceae</taxon>
        <taxon>Ambrosiozyma</taxon>
    </lineage>
</organism>
<dbReference type="EMBL" id="BSXU01011493">
    <property type="protein sequence ID" value="GME75079.1"/>
    <property type="molecule type" value="Genomic_DNA"/>
</dbReference>
<keyword evidence="3" id="KW-1185">Reference proteome</keyword>
<dbReference type="AlphaFoldDB" id="A0A9W6T3F4"/>
<feature type="compositionally biased region" description="Low complexity" evidence="1">
    <location>
        <begin position="50"/>
        <end position="75"/>
    </location>
</feature>
<name>A0A9W6T3F4_AMBMO</name>
<evidence type="ECO:0000313" key="3">
    <source>
        <dbReference type="Proteomes" id="UP001165063"/>
    </source>
</evidence>
<protein>
    <submittedName>
        <fullName evidence="2">Unnamed protein product</fullName>
    </submittedName>
</protein>
<evidence type="ECO:0000313" key="2">
    <source>
        <dbReference type="EMBL" id="GME75079.1"/>
    </source>
</evidence>
<evidence type="ECO:0000256" key="1">
    <source>
        <dbReference type="SAM" id="MobiDB-lite"/>
    </source>
</evidence>
<comment type="caution">
    <text evidence="2">The sequence shown here is derived from an EMBL/GenBank/DDBJ whole genome shotgun (WGS) entry which is preliminary data.</text>
</comment>
<gene>
    <name evidence="2" type="ORF">Amon01_000956100</name>
</gene>
<proteinExistence type="predicted"/>
<feature type="region of interest" description="Disordered" evidence="1">
    <location>
        <begin position="23"/>
        <end position="167"/>
    </location>
</feature>
<feature type="compositionally biased region" description="Acidic residues" evidence="1">
    <location>
        <begin position="24"/>
        <end position="42"/>
    </location>
</feature>
<feature type="compositionally biased region" description="Low complexity" evidence="1">
    <location>
        <begin position="118"/>
        <end position="142"/>
    </location>
</feature>
<dbReference type="Proteomes" id="UP001165063">
    <property type="component" value="Unassembled WGS sequence"/>
</dbReference>